<keyword evidence="2" id="KW-0732">Signal</keyword>
<accession>A0A4R8QEI3</accession>
<gene>
    <name evidence="3" type="primary">ustA</name>
    <name evidence="3" type="ORF">C8035_v010911</name>
</gene>
<sequence length="121" mass="12596">MKFSGITTTFLALATGTLALPTLSTNNNLVGRDGGEGVAVGENNPATDYVIPIDKRQEPTDPTGGSPATDYVIPIDKRDGPAQPAGESPATDYVIPIDKRQEPTDPTGGSPATDYVIPIDK</sequence>
<reference evidence="3 4" key="1">
    <citation type="submission" date="2018-11" db="EMBL/GenBank/DDBJ databases">
        <title>Genome sequence and assembly of Colletotrichum spinosum.</title>
        <authorList>
            <person name="Gan P."/>
            <person name="Shirasu K."/>
        </authorList>
    </citation>
    <scope>NUCLEOTIDE SEQUENCE [LARGE SCALE GENOMIC DNA]</scope>
    <source>
        <strain evidence="3 4">CBS 515.97</strain>
    </source>
</reference>
<evidence type="ECO:0000256" key="1">
    <source>
        <dbReference type="SAM" id="MobiDB-lite"/>
    </source>
</evidence>
<keyword evidence="4" id="KW-1185">Reference proteome</keyword>
<protein>
    <submittedName>
        <fullName evidence="3">Ribosomally synthesized cyclic peptide ustiloxin B precursosr</fullName>
    </submittedName>
</protein>
<organism evidence="3 4">
    <name type="scientific">Colletotrichum spinosum</name>
    <dbReference type="NCBI Taxonomy" id="1347390"/>
    <lineage>
        <taxon>Eukaryota</taxon>
        <taxon>Fungi</taxon>
        <taxon>Dikarya</taxon>
        <taxon>Ascomycota</taxon>
        <taxon>Pezizomycotina</taxon>
        <taxon>Sordariomycetes</taxon>
        <taxon>Hypocreomycetidae</taxon>
        <taxon>Glomerellales</taxon>
        <taxon>Glomerellaceae</taxon>
        <taxon>Colletotrichum</taxon>
        <taxon>Colletotrichum orbiculare species complex</taxon>
    </lineage>
</organism>
<feature type="region of interest" description="Disordered" evidence="1">
    <location>
        <begin position="53"/>
        <end position="121"/>
    </location>
</feature>
<dbReference type="EMBL" id="QAPG01000059">
    <property type="protein sequence ID" value="TDZ33785.1"/>
    <property type="molecule type" value="Genomic_DNA"/>
</dbReference>
<evidence type="ECO:0000256" key="2">
    <source>
        <dbReference type="SAM" id="SignalP"/>
    </source>
</evidence>
<dbReference type="Proteomes" id="UP000295083">
    <property type="component" value="Unassembled WGS sequence"/>
</dbReference>
<proteinExistence type="predicted"/>
<evidence type="ECO:0000313" key="3">
    <source>
        <dbReference type="EMBL" id="TDZ33785.1"/>
    </source>
</evidence>
<dbReference type="AlphaFoldDB" id="A0A4R8QEI3"/>
<evidence type="ECO:0000313" key="4">
    <source>
        <dbReference type="Proteomes" id="UP000295083"/>
    </source>
</evidence>
<feature type="chain" id="PRO_5020241643" evidence="2">
    <location>
        <begin position="20"/>
        <end position="121"/>
    </location>
</feature>
<comment type="caution">
    <text evidence="3">The sequence shown here is derived from an EMBL/GenBank/DDBJ whole genome shotgun (WGS) entry which is preliminary data.</text>
</comment>
<feature type="signal peptide" evidence="2">
    <location>
        <begin position="1"/>
        <end position="19"/>
    </location>
</feature>
<name>A0A4R8QEI3_9PEZI</name>